<dbReference type="InterPro" id="IPR008896">
    <property type="entry name" value="TIC214"/>
</dbReference>
<comment type="similarity">
    <text evidence="1">Belongs to the TIC214 family.</text>
</comment>
<reference evidence="3" key="2">
    <citation type="journal article" date="2019" name="J. ISSAAS">
        <title>The Unique Evolutionary Trajectory 1 and Dynamic Conformations of DR and IR/DR-coexisting Plastomes of the Early Vascular Plant Selaginellaceae (Lycophyte).</title>
        <authorList>
            <person name="Zhang H.-R."/>
            <person name="Xiang Q.-P."/>
            <person name="Zhang X.-C."/>
        </authorList>
    </citation>
    <scope>NUCLEOTIDE SEQUENCE</scope>
</reference>
<dbReference type="PANTHER" id="PTHR33163:SF40">
    <property type="entry name" value="PROTEIN TIC 214"/>
    <property type="match status" value="1"/>
</dbReference>
<comment type="subcellular location">
    <subcellularLocation>
        <location evidence="1">Plastid</location>
        <location evidence="1">Chloroplast inner membrane</location>
    </subcellularLocation>
</comment>
<name>A0A482CHL7_SELRE</name>
<gene>
    <name evidence="3" type="primary">ycf1</name>
    <name evidence="1" type="synonym">TIC214</name>
</gene>
<geneLocation type="chloroplast" evidence="3"/>
<protein>
    <recommendedName>
        <fullName evidence="1">Protein TIC 214</fullName>
    </recommendedName>
    <alternativeName>
        <fullName evidence="1">Translocon at the inner envelope membrane of chloroplasts 214</fullName>
    </alternativeName>
</protein>
<evidence type="ECO:0000256" key="2">
    <source>
        <dbReference type="SAM" id="MobiDB-lite"/>
    </source>
</evidence>
<dbReference type="GO" id="GO:0009706">
    <property type="term" value="C:chloroplast inner membrane"/>
    <property type="evidence" value="ECO:0007669"/>
    <property type="project" value="UniProtKB-SubCell"/>
</dbReference>
<proteinExistence type="inferred from homology"/>
<evidence type="ECO:0000256" key="1">
    <source>
        <dbReference type="RuleBase" id="RU364085"/>
    </source>
</evidence>
<keyword evidence="1" id="KW-1001">Plastid inner membrane</keyword>
<keyword evidence="1 3" id="KW-0150">Chloroplast</keyword>
<dbReference type="GO" id="GO:0015031">
    <property type="term" value="P:protein transport"/>
    <property type="evidence" value="ECO:0007669"/>
    <property type="project" value="UniProtKB-KW"/>
</dbReference>
<feature type="transmembrane region" description="Helical" evidence="1">
    <location>
        <begin position="28"/>
        <end position="51"/>
    </location>
</feature>
<feature type="transmembrane region" description="Helical" evidence="1">
    <location>
        <begin position="63"/>
        <end position="81"/>
    </location>
</feature>
<keyword evidence="1" id="KW-0472">Membrane</keyword>
<dbReference type="PANTHER" id="PTHR33163">
    <property type="entry name" value="PROTEIN TIC 214-RELATED"/>
    <property type="match status" value="1"/>
</dbReference>
<keyword evidence="1" id="KW-0812">Transmembrane</keyword>
<dbReference type="GeneID" id="39721571"/>
<dbReference type="RefSeq" id="YP_009589713.1">
    <property type="nucleotide sequence ID" value="NC_041644.1"/>
</dbReference>
<reference evidence="3" key="1">
    <citation type="submission" date="2018-07" db="EMBL/GenBank/DDBJ databases">
        <authorList>
            <person name="Zhang H."/>
            <person name="Zhang X."/>
        </authorList>
    </citation>
    <scope>NUCLEOTIDE SEQUENCE</scope>
</reference>
<dbReference type="EMBL" id="MH598535">
    <property type="protein sequence ID" value="QBL76296.1"/>
    <property type="molecule type" value="Genomic_DNA"/>
</dbReference>
<feature type="transmembrane region" description="Helical" evidence="1">
    <location>
        <begin position="87"/>
        <end position="105"/>
    </location>
</feature>
<dbReference type="Pfam" id="PF05758">
    <property type="entry name" value="Ycf1"/>
    <property type="match status" value="3"/>
</dbReference>
<accession>A0A482CHL7</accession>
<keyword evidence="1" id="KW-0813">Transport</keyword>
<evidence type="ECO:0000313" key="3">
    <source>
        <dbReference type="EMBL" id="QBL76296.1"/>
    </source>
</evidence>
<comment type="subunit">
    <text evidence="1">Part of the Tic complex.</text>
</comment>
<organism evidence="3">
    <name type="scientific">Selaginella remotifolia</name>
    <name type="common">Spikemoss</name>
    <dbReference type="NCBI Taxonomy" id="137170"/>
    <lineage>
        <taxon>Eukaryota</taxon>
        <taxon>Viridiplantae</taxon>
        <taxon>Streptophyta</taxon>
        <taxon>Embryophyta</taxon>
        <taxon>Tracheophyta</taxon>
        <taxon>Lycopodiopsida</taxon>
        <taxon>Selaginellales</taxon>
        <taxon>Selaginellaceae</taxon>
        <taxon>Selaginella</taxon>
    </lineage>
</organism>
<keyword evidence="1 3" id="KW-0934">Plastid</keyword>
<feature type="region of interest" description="Disordered" evidence="2">
    <location>
        <begin position="905"/>
        <end position="942"/>
    </location>
</feature>
<keyword evidence="1" id="KW-1133">Transmembrane helix</keyword>
<comment type="function">
    <text evidence="1">Involved in protein precursor import into chloroplasts. May be part of an intermediate translocation complex acting as a protein-conducting channel at the inner envelope.</text>
</comment>
<sequence>MQKWASLLCVSRAPMLRTANASGPLIPFGLYCGFAATLPTGLYHALLTGVAPISDMEISGGSVASGSLVGQLVVILSVYYLRLYVTLVKPHAITPLILPYLLFCWHRLSRRLRSGEVNSFRAMKGPRIAVRAHRATSESNKITSPESVTVPVRRSVLLDISSLPLFHHVSALSPAFARLANLLVYRHSDQFLFVISSIGGWLGGPSSLGYLAELAAAVPKTNPCDGFSGPARPVRRLIRRVPSIIVTAFCLSYIGRAPVPIPFPSGSGVRPELEPDGSIQKCSWFDVWPVGIFDYRRGTRPFRYATDCYESGSPAKKEIFQHYFHAGVGSNGKRRFSFSYPPSLQVFGDNMDGYVNKALPPKAGDIPTQRECRIGRRKESYFKKELTDRPEALVGGYLFAGAADNGNGLCNHRKGVLAKTYDPYLGKDLRGGISGLGTIWASTPASWRWVPPDYIFRELPEYFRPHGSAAKNRNTRRGRGYPFIWSDGTTRNYHLSLVAGSLRIHYDTTRLESIFEQVPLCISNLASDTALGPYGTIRSMRARNVSYVVNDRTGIGRILKRPVPQPDYRRNLIIGAMRARRRKTLVWKPLQYQTNSTFSLRILENFDSLQSSLDMDAEPAIPTQRPAAGRERFKYFSAVPDPAGVTKANRIAMAKGWDFSTAHRVRGCPPISQLYFRRNSVLPFLIVAKNVCCPAAPQAAEWREDWDDLDKEIYVGCNHDGGEIPTRGLPSHRHREGVQTKIVNPFRLKRRQRNSMAGRSIIMGDDNAGIDPAARNVSEGLDPGLEAGSHGYDGPEGIEYGFLTVMGYQTALPFGSRKPGLNSSFWRLLRRDARREWRDKIMGIRKMITGRRFRSRFGPDPCAEYPEPVDTNGVPHRGGIQFSHAKPGDRRYSCEADGVNGCPPTAGGVKALHGGEGFKGGPQKRDPRRPGKPKPSVPTNPTISSWVRMRWIQVGTYLSRAPLGSSADRMMLTCRPPIAPNMQLVVKRCARLTKRFARSMSRVRSYVMIYLLIRGEDRPADGEKGVVGLIPTRGQCRVGLVSQAYAFHGVLQLETVNKCPFPADLAQGLYPVSGGEPAVVLDHEPRAARGKDWDKWLRNNLRRYEVPSEIWRSIAPHGWNTTVGRPIRREHSSIGDSQNHYEAQSPPDEAVDYQCAPYAGSGRPADAIRIGKRGKRYQSNLLLQNLLELAPTPVGARVCCSSELQGEAFIPDARVPKGSQNGVLRFGNGGKRIEDRMYARDETDSHSRSWLYMRVLKRFRIFLMSECITMHRLIQSVTRDNISLLGGRAYAGCQGVLYRWAEREAWEDRVNRRDLKSEQVATRIRKIRDAVNTLRAASAVLSFSGSARGVTGAEVEPLYGDLSRSIALLSCYAQADRTKGTLGGSEHRLVEVADDRFMARKMLRVSLNLRTRARTILYRIPRDELVSRIGILRAGAKAISYSSCIGDALLPKRRVELRILESLYRVGPAGCQGTGGFGGVDAAATGSHEQWSGELPTRNTQQGTGSGPRITRSLIWPGYRLEDFSCMNRFRLDTNDGSRFAMPRVCPYPLGEDTHSYPGVTMAVTRVQS</sequence>
<keyword evidence="1" id="KW-0653">Protein transport</keyword>